<comment type="catalytic activity">
    <reaction evidence="8">
        <text>(6R)-5,10-methylene-5,6,7,8-tetrahydrofolate + glycine + H2O = (6S)-5,6,7,8-tetrahydrofolate + L-serine</text>
        <dbReference type="Rhea" id="RHEA:15481"/>
        <dbReference type="ChEBI" id="CHEBI:15377"/>
        <dbReference type="ChEBI" id="CHEBI:15636"/>
        <dbReference type="ChEBI" id="CHEBI:33384"/>
        <dbReference type="ChEBI" id="CHEBI:57305"/>
        <dbReference type="ChEBI" id="CHEBI:57453"/>
        <dbReference type="EC" id="2.1.2.1"/>
    </reaction>
</comment>
<evidence type="ECO:0000256" key="2">
    <source>
        <dbReference type="ARBA" id="ARBA00004777"/>
    </source>
</evidence>
<keyword evidence="11" id="KW-1185">Reference proteome</keyword>
<comment type="cofactor">
    <cofactor evidence="1 7 8">
        <name>pyridoxal 5'-phosphate</name>
        <dbReference type="ChEBI" id="CHEBI:597326"/>
    </cofactor>
</comment>
<gene>
    <name evidence="10" type="ORF">D915_008420</name>
</gene>
<evidence type="ECO:0000256" key="6">
    <source>
        <dbReference type="ARBA" id="ARBA00022898"/>
    </source>
</evidence>
<dbReference type="HAMAP" id="MF_00051">
    <property type="entry name" value="SHMT"/>
    <property type="match status" value="1"/>
</dbReference>
<dbReference type="FunFam" id="3.40.640.10:FF:000097">
    <property type="entry name" value="Serine hydroxymethyltransferase"/>
    <property type="match status" value="1"/>
</dbReference>
<comment type="caution">
    <text evidence="10">The sequence shown here is derived from an EMBL/GenBank/DDBJ whole genome shotgun (WGS) entry which is preliminary data.</text>
</comment>
<comment type="similarity">
    <text evidence="3 8">Belongs to the SHMT family.</text>
</comment>
<dbReference type="GO" id="GO:0035999">
    <property type="term" value="P:tetrahydrofolate interconversion"/>
    <property type="evidence" value="ECO:0007669"/>
    <property type="project" value="UniProtKB-UniPathway"/>
</dbReference>
<dbReference type="EC" id="2.1.2.1" evidence="8"/>
<dbReference type="InterPro" id="IPR039429">
    <property type="entry name" value="SHMT-like_dom"/>
</dbReference>
<dbReference type="Gene3D" id="3.40.640.10">
    <property type="entry name" value="Type I PLP-dependent aspartate aminotransferase-like (Major domain)"/>
    <property type="match status" value="1"/>
</dbReference>
<evidence type="ECO:0000256" key="3">
    <source>
        <dbReference type="ARBA" id="ARBA00006376"/>
    </source>
</evidence>
<keyword evidence="6 7" id="KW-0663">Pyridoxal phosphate</keyword>
<evidence type="ECO:0000256" key="1">
    <source>
        <dbReference type="ARBA" id="ARBA00001933"/>
    </source>
</evidence>
<dbReference type="CDD" id="cd00378">
    <property type="entry name" value="SHMT"/>
    <property type="match status" value="1"/>
</dbReference>
<feature type="modified residue" description="N6-(pyridoxal phosphate)lysine" evidence="7">
    <location>
        <position position="264"/>
    </location>
</feature>
<keyword evidence="4 8" id="KW-0554">One-carbon metabolism</keyword>
<dbReference type="AlphaFoldDB" id="A0A4E0R5Z1"/>
<evidence type="ECO:0000313" key="11">
    <source>
        <dbReference type="Proteomes" id="UP000230066"/>
    </source>
</evidence>
<sequence length="498" mass="54506">MRPSLSAFCRSTVVRLSSSWTGKESVRRSDSELWTLLTDEKKRQLTSLNLIASENFTSKSVLETIGSCLGNKYAEGYPGARYYGGNEIIDKVEVLAQHRLLELFGLKQHGQRLDQADWGVNVQPYSGSPANLAVYTGLLKPHERLMGLHLPDGGHLTHGFSTLTKKISATSIFFESMPYKLDTTTELIDYDALERDALNFYPKLIVAGITAYPRLLDYARFRKICDSVGAVLLSDMSHISGLVAAGVIPSPFTHSDVVSSTTHKTLRGPRSGMIFYRRTPRPGGQDLQPPPHIPVDQLEPLLNNAVFPSLQGGPHENVIAGVACMAREANTPEFVQYAKQILSNAQAFARSLESRGIRLVSGGTDVHFVLVDLAKSPGKPKLGRGDGSRVQLAADLAGITLNKNTVLGDKSAQQPSGLRLGTPALTTRGFQESDFEQVAAFLDELLDITILAKSVSKNLKAYRAALTSDEEVVRRLKDLRARVGEFASKFPMPGWDEI</sequence>
<dbReference type="InterPro" id="IPR019798">
    <property type="entry name" value="Ser_HO-MeTrfase_PLP_BS"/>
</dbReference>
<dbReference type="InterPro" id="IPR001085">
    <property type="entry name" value="Ser_HO-MeTrfase"/>
</dbReference>
<dbReference type="NCBIfam" id="NF000586">
    <property type="entry name" value="PRK00011.1"/>
    <property type="match status" value="1"/>
</dbReference>
<dbReference type="SUPFAM" id="SSF53383">
    <property type="entry name" value="PLP-dependent transferases"/>
    <property type="match status" value="1"/>
</dbReference>
<protein>
    <recommendedName>
        <fullName evidence="8">Serine hydroxymethyltransferase</fullName>
        <ecNumber evidence="8">2.1.2.1</ecNumber>
    </recommendedName>
</protein>
<dbReference type="Proteomes" id="UP000230066">
    <property type="component" value="Unassembled WGS sequence"/>
</dbReference>
<dbReference type="UniPathway" id="UPA00193"/>
<dbReference type="Gene3D" id="3.90.1150.10">
    <property type="entry name" value="Aspartate Aminotransferase, domain 1"/>
    <property type="match status" value="1"/>
</dbReference>
<dbReference type="InterPro" id="IPR015422">
    <property type="entry name" value="PyrdxlP-dep_Trfase_small"/>
</dbReference>
<dbReference type="InterPro" id="IPR015424">
    <property type="entry name" value="PyrdxlP-dep_Trfase"/>
</dbReference>
<dbReference type="PIRSF" id="PIRSF000412">
    <property type="entry name" value="SHMT"/>
    <property type="match status" value="1"/>
</dbReference>
<dbReference type="GO" id="GO:0032259">
    <property type="term" value="P:methylation"/>
    <property type="evidence" value="ECO:0007669"/>
    <property type="project" value="UniProtKB-KW"/>
</dbReference>
<evidence type="ECO:0000256" key="8">
    <source>
        <dbReference type="RuleBase" id="RU000585"/>
    </source>
</evidence>
<dbReference type="GO" id="GO:0008168">
    <property type="term" value="F:methyltransferase activity"/>
    <property type="evidence" value="ECO:0007669"/>
    <property type="project" value="UniProtKB-KW"/>
</dbReference>
<proteinExistence type="inferred from homology"/>
<dbReference type="PANTHER" id="PTHR11680:SF28">
    <property type="entry name" value="SERINE HYDROXYMETHYLTRANSFERASE, MITOCHONDRIAL"/>
    <property type="match status" value="1"/>
</dbReference>
<evidence type="ECO:0000256" key="5">
    <source>
        <dbReference type="ARBA" id="ARBA00022679"/>
    </source>
</evidence>
<dbReference type="InterPro" id="IPR049943">
    <property type="entry name" value="Ser_HO-MeTrfase-like"/>
</dbReference>
<dbReference type="EMBL" id="JXXN02004043">
    <property type="protein sequence ID" value="THD20921.1"/>
    <property type="molecule type" value="Genomic_DNA"/>
</dbReference>
<evidence type="ECO:0000256" key="4">
    <source>
        <dbReference type="ARBA" id="ARBA00022563"/>
    </source>
</evidence>
<reference evidence="10" key="1">
    <citation type="submission" date="2019-03" db="EMBL/GenBank/DDBJ databases">
        <title>Improved annotation for the trematode Fasciola hepatica.</title>
        <authorList>
            <person name="Choi Y.-J."/>
            <person name="Martin J."/>
            <person name="Mitreva M."/>
        </authorList>
    </citation>
    <scope>NUCLEOTIDE SEQUENCE [LARGE SCALE GENOMIC DNA]</scope>
</reference>
<evidence type="ECO:0000256" key="7">
    <source>
        <dbReference type="PIRSR" id="PIRSR000412-50"/>
    </source>
</evidence>
<dbReference type="PROSITE" id="PS00096">
    <property type="entry name" value="SHMT"/>
    <property type="match status" value="1"/>
</dbReference>
<dbReference type="Pfam" id="PF00464">
    <property type="entry name" value="SHMT"/>
    <property type="match status" value="1"/>
</dbReference>
<comment type="pathway">
    <text evidence="2 8">One-carbon metabolism; tetrahydrofolate interconversion.</text>
</comment>
<evidence type="ECO:0000259" key="9">
    <source>
        <dbReference type="Pfam" id="PF00464"/>
    </source>
</evidence>
<dbReference type="GO" id="GO:0019264">
    <property type="term" value="P:glycine biosynthetic process from serine"/>
    <property type="evidence" value="ECO:0007669"/>
    <property type="project" value="InterPro"/>
</dbReference>
<dbReference type="PANTHER" id="PTHR11680">
    <property type="entry name" value="SERINE HYDROXYMETHYLTRANSFERASE"/>
    <property type="match status" value="1"/>
</dbReference>
<dbReference type="GO" id="GO:0005739">
    <property type="term" value="C:mitochondrion"/>
    <property type="evidence" value="ECO:0007669"/>
    <property type="project" value="TreeGrafter"/>
</dbReference>
<dbReference type="GO" id="GO:0030170">
    <property type="term" value="F:pyridoxal phosphate binding"/>
    <property type="evidence" value="ECO:0007669"/>
    <property type="project" value="InterPro"/>
</dbReference>
<keyword evidence="5 8" id="KW-0808">Transferase</keyword>
<feature type="domain" description="Serine hydroxymethyltransferase-like" evidence="9">
    <location>
        <begin position="27"/>
        <end position="441"/>
    </location>
</feature>
<dbReference type="InterPro" id="IPR015421">
    <property type="entry name" value="PyrdxlP-dep_Trfase_major"/>
</dbReference>
<comment type="function">
    <text evidence="8">Interconversion of serine and glycine.</text>
</comment>
<accession>A0A4E0R5Z1</accession>
<name>A0A4E0R5Z1_FASHE</name>
<dbReference type="GO" id="GO:0004372">
    <property type="term" value="F:glycine hydroxymethyltransferase activity"/>
    <property type="evidence" value="ECO:0007669"/>
    <property type="project" value="UniProtKB-EC"/>
</dbReference>
<evidence type="ECO:0000313" key="10">
    <source>
        <dbReference type="EMBL" id="THD20921.1"/>
    </source>
</evidence>
<organism evidence="10 11">
    <name type="scientific">Fasciola hepatica</name>
    <name type="common">Liver fluke</name>
    <dbReference type="NCBI Taxonomy" id="6192"/>
    <lineage>
        <taxon>Eukaryota</taxon>
        <taxon>Metazoa</taxon>
        <taxon>Spiralia</taxon>
        <taxon>Lophotrochozoa</taxon>
        <taxon>Platyhelminthes</taxon>
        <taxon>Trematoda</taxon>
        <taxon>Digenea</taxon>
        <taxon>Plagiorchiida</taxon>
        <taxon>Echinostomata</taxon>
        <taxon>Echinostomatoidea</taxon>
        <taxon>Fasciolidae</taxon>
        <taxon>Fasciola</taxon>
    </lineage>
</organism>